<dbReference type="Proteomes" id="UP000095286">
    <property type="component" value="Unplaced"/>
</dbReference>
<reference evidence="2" key="1">
    <citation type="submission" date="2016-11" db="UniProtKB">
        <authorList>
            <consortium name="WormBaseParasite"/>
        </authorList>
    </citation>
    <scope>IDENTIFICATION</scope>
    <source>
        <strain evidence="2">KR3021</strain>
    </source>
</reference>
<evidence type="ECO:0000313" key="1">
    <source>
        <dbReference type="Proteomes" id="UP000095286"/>
    </source>
</evidence>
<organism evidence="1 2">
    <name type="scientific">Rhabditophanes sp. KR3021</name>
    <dbReference type="NCBI Taxonomy" id="114890"/>
    <lineage>
        <taxon>Eukaryota</taxon>
        <taxon>Metazoa</taxon>
        <taxon>Ecdysozoa</taxon>
        <taxon>Nematoda</taxon>
        <taxon>Chromadorea</taxon>
        <taxon>Rhabditida</taxon>
        <taxon>Tylenchina</taxon>
        <taxon>Panagrolaimomorpha</taxon>
        <taxon>Strongyloidoidea</taxon>
        <taxon>Alloionematidae</taxon>
        <taxon>Rhabditophanes</taxon>
    </lineage>
</organism>
<dbReference type="WBParaSite" id="RSKR_0000831900.1">
    <property type="protein sequence ID" value="RSKR_0000831900.1"/>
    <property type="gene ID" value="RSKR_0000831900"/>
</dbReference>
<proteinExistence type="predicted"/>
<protein>
    <submittedName>
        <fullName evidence="2">Protein kinase domain-containing protein</fullName>
    </submittedName>
</protein>
<sequence>MSTTPKDDKKASQAVLKRTDSKDLSNIYSTSRASTNTPTSMTRKASNPAMDCAPSRVSKTIIRPNMPARQISLASPTSGGDSTASPTDSNSSKPKSSITSNSSFSPLAVAKHKQDKNDLYANDKSSSQDDAKSRHPSFSRTVSTQSLAVGSNESQKIQTTYQTILSLYANDPSYQKEVALGKRIGMYRLGKELGVGNFSKVKLGVHVLTKVKVAIKIMEKSKMDQKAQRLLAREIECMEVLHHPNVIRLFECVETLSKTFLIMEYAGCGELYSYVHQKGKLNEEAAKPIFAQLISALAHLHSKKIVHRDIKAENVIFSDPGWIKLADFGFSCIHKDDGMLSTFCGSPPYAAPELYKDPDAASNDYYGPAVDIWALGCLLYFMLVGMTPFRGDTVNDLKQMVLKCNYHMPEYISHFAQNVISRMLTLDATKRMTILEIKRTYWLNESKFPDSYIQCSIDPDEKELKTSSVARKLWETLHEYGITEDMLREAADKGARNAIIGTYRIVLYLSQSIEATKERIKIRDHMVLQAERKKGPPRKPTKQSKICAIC</sequence>
<name>A0AC35U6P9_9BILA</name>
<accession>A0AC35U6P9</accession>
<evidence type="ECO:0000313" key="2">
    <source>
        <dbReference type="WBParaSite" id="RSKR_0000831900.1"/>
    </source>
</evidence>